<keyword evidence="5" id="KW-0862">Zinc</keyword>
<feature type="domain" description="RING-type" evidence="7">
    <location>
        <begin position="56"/>
        <end position="96"/>
    </location>
</feature>
<organism evidence="8 9">
    <name type="scientific">Deinandra increscens subsp. villosa</name>
    <dbReference type="NCBI Taxonomy" id="3103831"/>
    <lineage>
        <taxon>Eukaryota</taxon>
        <taxon>Viridiplantae</taxon>
        <taxon>Streptophyta</taxon>
        <taxon>Embryophyta</taxon>
        <taxon>Tracheophyta</taxon>
        <taxon>Spermatophyta</taxon>
        <taxon>Magnoliopsida</taxon>
        <taxon>eudicotyledons</taxon>
        <taxon>Gunneridae</taxon>
        <taxon>Pentapetalae</taxon>
        <taxon>asterids</taxon>
        <taxon>campanulids</taxon>
        <taxon>Asterales</taxon>
        <taxon>Asteraceae</taxon>
        <taxon>Asteroideae</taxon>
        <taxon>Heliantheae alliance</taxon>
        <taxon>Madieae</taxon>
        <taxon>Madiinae</taxon>
        <taxon>Deinandra</taxon>
    </lineage>
</organism>
<reference evidence="8 9" key="1">
    <citation type="submission" date="2024-04" db="EMBL/GenBank/DDBJ databases">
        <title>The reference genome of an endangered Asteraceae, Deinandra increscens subsp. villosa, native to the Central Coast of California.</title>
        <authorList>
            <person name="Guilliams M."/>
            <person name="Hasenstab-Lehman K."/>
            <person name="Meyer R."/>
            <person name="Mcevoy S."/>
        </authorList>
    </citation>
    <scope>NUCLEOTIDE SEQUENCE [LARGE SCALE GENOMIC DNA]</scope>
    <source>
        <tissue evidence="8">Leaf</tissue>
    </source>
</reference>
<keyword evidence="3" id="KW-0479">Metal-binding</keyword>
<protein>
    <recommendedName>
        <fullName evidence="2">RING-type E3 ubiquitin transferase</fullName>
        <ecNumber evidence="2">2.3.2.27</ecNumber>
    </recommendedName>
</protein>
<evidence type="ECO:0000313" key="8">
    <source>
        <dbReference type="EMBL" id="KAK9071252.1"/>
    </source>
</evidence>
<evidence type="ECO:0000313" key="9">
    <source>
        <dbReference type="Proteomes" id="UP001408789"/>
    </source>
</evidence>
<dbReference type="SMART" id="SM00184">
    <property type="entry name" value="RING"/>
    <property type="match status" value="1"/>
</dbReference>
<proteinExistence type="predicted"/>
<evidence type="ECO:0000256" key="5">
    <source>
        <dbReference type="ARBA" id="ARBA00022833"/>
    </source>
</evidence>
<accession>A0AAP0DET1</accession>
<sequence>MTDQYSFDLDQALTMDDPTSITVTVRTAKDLQLFSPEDARDQVSGMPTVGPSLGVCTVCMEGLYSSSCKQAPCGHLYHPPCITQWLSFQNSCPICRYQSRCSPVKGSGDSSGRLV</sequence>
<evidence type="ECO:0000256" key="3">
    <source>
        <dbReference type="ARBA" id="ARBA00022723"/>
    </source>
</evidence>
<keyword evidence="9" id="KW-1185">Reference proteome</keyword>
<comment type="catalytic activity">
    <reaction evidence="1">
        <text>S-ubiquitinyl-[E2 ubiquitin-conjugating enzyme]-L-cysteine + [acceptor protein]-L-lysine = [E2 ubiquitin-conjugating enzyme]-L-cysteine + N(6)-ubiquitinyl-[acceptor protein]-L-lysine.</text>
        <dbReference type="EC" id="2.3.2.27"/>
    </reaction>
</comment>
<evidence type="ECO:0000256" key="6">
    <source>
        <dbReference type="PROSITE-ProRule" id="PRU00175"/>
    </source>
</evidence>
<keyword evidence="4 6" id="KW-0863">Zinc-finger</keyword>
<dbReference type="Gene3D" id="3.30.40.10">
    <property type="entry name" value="Zinc/RING finger domain, C3HC4 (zinc finger)"/>
    <property type="match status" value="1"/>
</dbReference>
<dbReference type="InterPro" id="IPR013083">
    <property type="entry name" value="Znf_RING/FYVE/PHD"/>
</dbReference>
<dbReference type="PANTHER" id="PTHR15710:SF74">
    <property type="entry name" value="RING-TYPE E3 UBIQUITIN TRANSFERASE-RELATED"/>
    <property type="match status" value="1"/>
</dbReference>
<dbReference type="GO" id="GO:0008270">
    <property type="term" value="F:zinc ion binding"/>
    <property type="evidence" value="ECO:0007669"/>
    <property type="project" value="UniProtKB-KW"/>
</dbReference>
<dbReference type="PROSITE" id="PS50089">
    <property type="entry name" value="ZF_RING_2"/>
    <property type="match status" value="1"/>
</dbReference>
<dbReference type="Pfam" id="PF13639">
    <property type="entry name" value="zf-RING_2"/>
    <property type="match status" value="1"/>
</dbReference>
<dbReference type="AlphaFoldDB" id="A0AAP0DET1"/>
<dbReference type="EC" id="2.3.2.27" evidence="2"/>
<evidence type="ECO:0000256" key="4">
    <source>
        <dbReference type="ARBA" id="ARBA00022771"/>
    </source>
</evidence>
<dbReference type="PANTHER" id="PTHR15710">
    <property type="entry name" value="E3 UBIQUITIN-PROTEIN LIGASE PRAJA"/>
    <property type="match status" value="1"/>
</dbReference>
<dbReference type="Proteomes" id="UP001408789">
    <property type="component" value="Unassembled WGS sequence"/>
</dbReference>
<dbReference type="EMBL" id="JBCNJP010000011">
    <property type="protein sequence ID" value="KAK9071252.1"/>
    <property type="molecule type" value="Genomic_DNA"/>
</dbReference>
<evidence type="ECO:0000256" key="2">
    <source>
        <dbReference type="ARBA" id="ARBA00012483"/>
    </source>
</evidence>
<evidence type="ECO:0000259" key="7">
    <source>
        <dbReference type="PROSITE" id="PS50089"/>
    </source>
</evidence>
<dbReference type="InterPro" id="IPR001841">
    <property type="entry name" value="Znf_RING"/>
</dbReference>
<gene>
    <name evidence="8" type="ORF">SSX86_009820</name>
</gene>
<dbReference type="SUPFAM" id="SSF57850">
    <property type="entry name" value="RING/U-box"/>
    <property type="match status" value="1"/>
</dbReference>
<evidence type="ECO:0000256" key="1">
    <source>
        <dbReference type="ARBA" id="ARBA00000900"/>
    </source>
</evidence>
<dbReference type="GO" id="GO:0061630">
    <property type="term" value="F:ubiquitin protein ligase activity"/>
    <property type="evidence" value="ECO:0007669"/>
    <property type="project" value="UniProtKB-EC"/>
</dbReference>
<comment type="caution">
    <text evidence="8">The sequence shown here is derived from an EMBL/GenBank/DDBJ whole genome shotgun (WGS) entry which is preliminary data.</text>
</comment>
<name>A0AAP0DET1_9ASTR</name>